<proteinExistence type="predicted"/>
<protein>
    <recommendedName>
        <fullName evidence="3">Glycosyltransferase</fullName>
    </recommendedName>
</protein>
<name>A0A1G8C9B2_CHIFI</name>
<dbReference type="EMBL" id="FNBN01000012">
    <property type="protein sequence ID" value="SDH42107.1"/>
    <property type="molecule type" value="Genomic_DNA"/>
</dbReference>
<accession>A0A1G8C9B2</accession>
<reference evidence="1 2" key="1">
    <citation type="submission" date="2016-10" db="EMBL/GenBank/DDBJ databases">
        <authorList>
            <person name="de Groot N.N."/>
        </authorList>
    </citation>
    <scope>NUCLEOTIDE SEQUENCE [LARGE SCALE GENOMIC DNA]</scope>
    <source>
        <strain evidence="1 2">DSM 527</strain>
    </source>
</reference>
<dbReference type="Gene3D" id="1.50.10.20">
    <property type="match status" value="1"/>
</dbReference>
<sequence length="364" mass="41270">MHPHLQSTKTIQKKETIPGKITLPAFNPDHILNMTDSTGIIQHALRNIPNRKEGYCTDDNSRALLLTVLAWKYEGSPEILKLMSVYLSFIHYMQMEDGYFHNFMHYNKQIVIDGSSEDAYGRTIMALGYLTAYGPSPLTIKTAEDIFQKAVPHMDNLISLRGIANSLIGLCMFIGSHHPLDGELSRVGLLADKLVREYHRYSDKEWHWFEEVLTYDNAMIPLALLHAYGITGQEEYLHTAIEAISFLESKVFHDGVLYPVGNNGWSSKGGTTALFDQQPLDAMAMVLFYQQAFHITGDKKYLARGIRSWQWFMGDNALQQPLYDKDTGGCSDGLQPDRVNENQGAESTIAFWIAYFTVAEMLDR</sequence>
<gene>
    <name evidence="1" type="ORF">SAMN04488121_11263</name>
</gene>
<dbReference type="GO" id="GO:0005975">
    <property type="term" value="P:carbohydrate metabolic process"/>
    <property type="evidence" value="ECO:0007669"/>
    <property type="project" value="InterPro"/>
</dbReference>
<evidence type="ECO:0008006" key="3">
    <source>
        <dbReference type="Google" id="ProtNLM"/>
    </source>
</evidence>
<dbReference type="RefSeq" id="WP_089838050.1">
    <property type="nucleotide sequence ID" value="NZ_FNBN01000012.1"/>
</dbReference>
<dbReference type="Proteomes" id="UP000199045">
    <property type="component" value="Unassembled WGS sequence"/>
</dbReference>
<dbReference type="SUPFAM" id="SSF48208">
    <property type="entry name" value="Six-hairpin glycosidases"/>
    <property type="match status" value="1"/>
</dbReference>
<evidence type="ECO:0000313" key="1">
    <source>
        <dbReference type="EMBL" id="SDH42107.1"/>
    </source>
</evidence>
<dbReference type="InterPro" id="IPR008928">
    <property type="entry name" value="6-hairpin_glycosidase_sf"/>
</dbReference>
<dbReference type="STRING" id="104663.SAMN04488121_11263"/>
<organism evidence="1 2">
    <name type="scientific">Chitinophaga filiformis</name>
    <name type="common">Myxococcus filiformis</name>
    <name type="synonym">Flexibacter filiformis</name>
    <dbReference type="NCBI Taxonomy" id="104663"/>
    <lineage>
        <taxon>Bacteria</taxon>
        <taxon>Pseudomonadati</taxon>
        <taxon>Bacteroidota</taxon>
        <taxon>Chitinophagia</taxon>
        <taxon>Chitinophagales</taxon>
        <taxon>Chitinophagaceae</taxon>
        <taxon>Chitinophaga</taxon>
    </lineage>
</organism>
<dbReference type="OrthoDB" id="9765330at2"/>
<dbReference type="AlphaFoldDB" id="A0A1G8C9B2"/>
<evidence type="ECO:0000313" key="2">
    <source>
        <dbReference type="Proteomes" id="UP000199045"/>
    </source>
</evidence>